<evidence type="ECO:0000313" key="8">
    <source>
        <dbReference type="Proteomes" id="UP000235371"/>
    </source>
</evidence>
<feature type="domain" description="Cytochrome b5 heme-binding" evidence="6">
    <location>
        <begin position="1"/>
        <end position="61"/>
    </location>
</feature>
<sequence>GEVIVVDNIVYDCSKFLKEHPGGEQIIRSFSGAECSWQFWRFHGKKEMEEFGKPLRVGRTDGMINKFKEPQKYVGLRKLGDGDWD</sequence>
<keyword evidence="1 5" id="KW-0349">Heme</keyword>
<dbReference type="Proteomes" id="UP000235371">
    <property type="component" value="Unassembled WGS sequence"/>
</dbReference>
<dbReference type="GeneID" id="36596134"/>
<dbReference type="GO" id="GO:0046872">
    <property type="term" value="F:metal ion binding"/>
    <property type="evidence" value="ECO:0007669"/>
    <property type="project" value="UniProtKB-UniRule"/>
</dbReference>
<evidence type="ECO:0000259" key="6">
    <source>
        <dbReference type="PROSITE" id="PS50255"/>
    </source>
</evidence>
<dbReference type="STRING" id="1095630.A0A2J6SRH5"/>
<dbReference type="AlphaFoldDB" id="A0A2J6SRH5"/>
<keyword evidence="2 5" id="KW-0479">Metal-binding</keyword>
<feature type="non-terminal residue" evidence="7">
    <location>
        <position position="1"/>
    </location>
</feature>
<evidence type="ECO:0000256" key="3">
    <source>
        <dbReference type="ARBA" id="ARBA00023004"/>
    </source>
</evidence>
<dbReference type="InterPro" id="IPR036400">
    <property type="entry name" value="Cyt_B5-like_heme/steroid_sf"/>
</dbReference>
<dbReference type="InParanoid" id="A0A2J6SRH5"/>
<protein>
    <recommendedName>
        <fullName evidence="6">Cytochrome b5 heme-binding domain-containing protein</fullName>
    </recommendedName>
</protein>
<dbReference type="PANTHER" id="PTHR19359:SF95">
    <property type="entry name" value="CYTOCHROME B5 TYPE B"/>
    <property type="match status" value="1"/>
</dbReference>
<evidence type="ECO:0000256" key="5">
    <source>
        <dbReference type="RuleBase" id="RU362121"/>
    </source>
</evidence>
<dbReference type="PRINTS" id="PR00363">
    <property type="entry name" value="CYTOCHROMEB5"/>
</dbReference>
<accession>A0A2J6SRH5</accession>
<dbReference type="Pfam" id="PF00173">
    <property type="entry name" value="Cyt-b5"/>
    <property type="match status" value="1"/>
</dbReference>
<dbReference type="RefSeq" id="XP_024730243.1">
    <property type="nucleotide sequence ID" value="XM_024888058.1"/>
</dbReference>
<reference evidence="7 8" key="1">
    <citation type="submission" date="2016-04" db="EMBL/GenBank/DDBJ databases">
        <title>A degradative enzymes factory behind the ericoid mycorrhizal symbiosis.</title>
        <authorList>
            <consortium name="DOE Joint Genome Institute"/>
            <person name="Martino E."/>
            <person name="Morin E."/>
            <person name="Grelet G."/>
            <person name="Kuo A."/>
            <person name="Kohler A."/>
            <person name="Daghino S."/>
            <person name="Barry K."/>
            <person name="Choi C."/>
            <person name="Cichocki N."/>
            <person name="Clum A."/>
            <person name="Copeland A."/>
            <person name="Hainaut M."/>
            <person name="Haridas S."/>
            <person name="Labutti K."/>
            <person name="Lindquist E."/>
            <person name="Lipzen A."/>
            <person name="Khouja H.-R."/>
            <person name="Murat C."/>
            <person name="Ohm R."/>
            <person name="Olson A."/>
            <person name="Spatafora J."/>
            <person name="Veneault-Fourrey C."/>
            <person name="Henrissat B."/>
            <person name="Grigoriev I."/>
            <person name="Martin F."/>
            <person name="Perotto S."/>
        </authorList>
    </citation>
    <scope>NUCLEOTIDE SEQUENCE [LARGE SCALE GENOMIC DNA]</scope>
    <source>
        <strain evidence="7 8">E</strain>
    </source>
</reference>
<dbReference type="SUPFAM" id="SSF55856">
    <property type="entry name" value="Cytochrome b5-like heme/steroid binding domain"/>
    <property type="match status" value="1"/>
</dbReference>
<dbReference type="GO" id="GO:0020037">
    <property type="term" value="F:heme binding"/>
    <property type="evidence" value="ECO:0007669"/>
    <property type="project" value="UniProtKB-UniRule"/>
</dbReference>
<dbReference type="InterPro" id="IPR001199">
    <property type="entry name" value="Cyt_B5-like_heme/steroid-bd"/>
</dbReference>
<evidence type="ECO:0000256" key="4">
    <source>
        <dbReference type="ARBA" id="ARBA00038168"/>
    </source>
</evidence>
<proteinExistence type="inferred from homology"/>
<dbReference type="EMBL" id="KZ613887">
    <property type="protein sequence ID" value="PMD53339.1"/>
    <property type="molecule type" value="Genomic_DNA"/>
</dbReference>
<dbReference type="InterPro" id="IPR018506">
    <property type="entry name" value="Cyt_B5_heme-BS"/>
</dbReference>
<keyword evidence="3 5" id="KW-0408">Iron</keyword>
<comment type="similarity">
    <text evidence="4 5">Belongs to the cytochrome b5 family.</text>
</comment>
<dbReference type="OrthoDB" id="260519at2759"/>
<dbReference type="GO" id="GO:0016020">
    <property type="term" value="C:membrane"/>
    <property type="evidence" value="ECO:0007669"/>
    <property type="project" value="TreeGrafter"/>
</dbReference>
<dbReference type="PROSITE" id="PS00191">
    <property type="entry name" value="CYTOCHROME_B5_1"/>
    <property type="match status" value="1"/>
</dbReference>
<name>A0A2J6SRH5_9HELO</name>
<evidence type="ECO:0000256" key="2">
    <source>
        <dbReference type="ARBA" id="ARBA00022723"/>
    </source>
</evidence>
<evidence type="ECO:0000313" key="7">
    <source>
        <dbReference type="EMBL" id="PMD53339.1"/>
    </source>
</evidence>
<dbReference type="InterPro" id="IPR050668">
    <property type="entry name" value="Cytochrome_b5"/>
</dbReference>
<evidence type="ECO:0000256" key="1">
    <source>
        <dbReference type="ARBA" id="ARBA00022617"/>
    </source>
</evidence>
<dbReference type="Gene3D" id="3.10.120.10">
    <property type="entry name" value="Cytochrome b5-like heme/steroid binding domain"/>
    <property type="match status" value="1"/>
</dbReference>
<dbReference type="PANTHER" id="PTHR19359">
    <property type="entry name" value="CYTOCHROME B5"/>
    <property type="match status" value="1"/>
</dbReference>
<gene>
    <name evidence="7" type="ORF">K444DRAFT_702687</name>
</gene>
<dbReference type="PROSITE" id="PS50255">
    <property type="entry name" value="CYTOCHROME_B5_2"/>
    <property type="match status" value="1"/>
</dbReference>
<organism evidence="7 8">
    <name type="scientific">Hyaloscypha bicolor E</name>
    <dbReference type="NCBI Taxonomy" id="1095630"/>
    <lineage>
        <taxon>Eukaryota</taxon>
        <taxon>Fungi</taxon>
        <taxon>Dikarya</taxon>
        <taxon>Ascomycota</taxon>
        <taxon>Pezizomycotina</taxon>
        <taxon>Leotiomycetes</taxon>
        <taxon>Helotiales</taxon>
        <taxon>Hyaloscyphaceae</taxon>
        <taxon>Hyaloscypha</taxon>
        <taxon>Hyaloscypha bicolor</taxon>
    </lineage>
</organism>
<keyword evidence="8" id="KW-1185">Reference proteome</keyword>